<evidence type="ECO:0000313" key="1">
    <source>
        <dbReference type="EMBL" id="KAK3061464.1"/>
    </source>
</evidence>
<proteinExistence type="predicted"/>
<reference evidence="1" key="1">
    <citation type="submission" date="2024-09" db="EMBL/GenBank/DDBJ databases">
        <title>Black Yeasts Isolated from many extreme environments.</title>
        <authorList>
            <person name="Coleine C."/>
            <person name="Stajich J.E."/>
            <person name="Selbmann L."/>
        </authorList>
    </citation>
    <scope>NUCLEOTIDE SEQUENCE</scope>
    <source>
        <strain evidence="1">CCFEE 5737</strain>
    </source>
</reference>
<organism evidence="1 2">
    <name type="scientific">Coniosporium uncinatum</name>
    <dbReference type="NCBI Taxonomy" id="93489"/>
    <lineage>
        <taxon>Eukaryota</taxon>
        <taxon>Fungi</taxon>
        <taxon>Dikarya</taxon>
        <taxon>Ascomycota</taxon>
        <taxon>Pezizomycotina</taxon>
        <taxon>Dothideomycetes</taxon>
        <taxon>Dothideomycetes incertae sedis</taxon>
        <taxon>Coniosporium</taxon>
    </lineage>
</organism>
<dbReference type="EMBL" id="JAWDJW010007830">
    <property type="protein sequence ID" value="KAK3061464.1"/>
    <property type="molecule type" value="Genomic_DNA"/>
</dbReference>
<accession>A0ACC3D476</accession>
<name>A0ACC3D476_9PEZI</name>
<protein>
    <submittedName>
        <fullName evidence="1">Uncharacterized protein</fullName>
    </submittedName>
</protein>
<comment type="caution">
    <text evidence="1">The sequence shown here is derived from an EMBL/GenBank/DDBJ whole genome shotgun (WGS) entry which is preliminary data.</text>
</comment>
<gene>
    <name evidence="1" type="ORF">LTS18_006154</name>
</gene>
<keyword evidence="2" id="KW-1185">Reference proteome</keyword>
<dbReference type="Proteomes" id="UP001186974">
    <property type="component" value="Unassembled WGS sequence"/>
</dbReference>
<sequence>MENQTEDDILKRWQAEEVERQTQHPKKRARRTIESAAQDVAPLWATEVIDLLSSATTVDDLQARLKVLAGGPSREQPATAKRSGSVNGARVSRTRVGAFESSPAPIDLDTDAEVPD</sequence>
<evidence type="ECO:0000313" key="2">
    <source>
        <dbReference type="Proteomes" id="UP001186974"/>
    </source>
</evidence>